<dbReference type="AlphaFoldDB" id="A0A4R0Q1J4"/>
<accession>A0A4R0Q1J4</accession>
<dbReference type="PANTHER" id="PTHR34220:SF7">
    <property type="entry name" value="SENSOR HISTIDINE KINASE YPDA"/>
    <property type="match status" value="1"/>
</dbReference>
<dbReference type="EMBL" id="SJSO01000009">
    <property type="protein sequence ID" value="TCD26517.1"/>
    <property type="molecule type" value="Genomic_DNA"/>
</dbReference>
<dbReference type="SUPFAM" id="SSF55874">
    <property type="entry name" value="ATPase domain of HSP90 chaperone/DNA topoisomerase II/histidine kinase"/>
    <property type="match status" value="1"/>
</dbReference>
<dbReference type="GO" id="GO:0000155">
    <property type="term" value="F:phosphorelay sensor kinase activity"/>
    <property type="evidence" value="ECO:0007669"/>
    <property type="project" value="InterPro"/>
</dbReference>
<keyword evidence="1" id="KW-0472">Membrane</keyword>
<evidence type="ECO:0000256" key="1">
    <source>
        <dbReference type="SAM" id="Phobius"/>
    </source>
</evidence>
<dbReference type="Pfam" id="PF06580">
    <property type="entry name" value="His_kinase"/>
    <property type="match status" value="1"/>
</dbReference>
<protein>
    <submittedName>
        <fullName evidence="3">Histidine kinase</fullName>
    </submittedName>
</protein>
<keyword evidence="3" id="KW-0418">Kinase</keyword>
<feature type="transmembrane region" description="Helical" evidence="1">
    <location>
        <begin position="92"/>
        <end position="114"/>
    </location>
</feature>
<keyword evidence="4" id="KW-1185">Reference proteome</keyword>
<dbReference type="OrthoDB" id="9792992at2"/>
<gene>
    <name evidence="3" type="ORF">EZ456_13060</name>
</gene>
<dbReference type="RefSeq" id="WP_131530819.1">
    <property type="nucleotide sequence ID" value="NZ_SJSO01000009.1"/>
</dbReference>
<dbReference type="InterPro" id="IPR010559">
    <property type="entry name" value="Sig_transdc_His_kin_internal"/>
</dbReference>
<feature type="transmembrane region" description="Helical" evidence="1">
    <location>
        <begin position="30"/>
        <end position="47"/>
    </location>
</feature>
<comment type="caution">
    <text evidence="3">The sequence shown here is derived from an EMBL/GenBank/DDBJ whole genome shotgun (WGS) entry which is preliminary data.</text>
</comment>
<dbReference type="InterPro" id="IPR050640">
    <property type="entry name" value="Bact_2-comp_sensor_kinase"/>
</dbReference>
<dbReference type="Gene3D" id="3.30.565.10">
    <property type="entry name" value="Histidine kinase-like ATPase, C-terminal domain"/>
    <property type="match status" value="1"/>
</dbReference>
<organism evidence="3 4">
    <name type="scientific">Pedobacter psychrodurus</name>
    <dbReference type="NCBI Taxonomy" id="2530456"/>
    <lineage>
        <taxon>Bacteria</taxon>
        <taxon>Pseudomonadati</taxon>
        <taxon>Bacteroidota</taxon>
        <taxon>Sphingobacteriia</taxon>
        <taxon>Sphingobacteriales</taxon>
        <taxon>Sphingobacteriaceae</taxon>
        <taxon>Pedobacter</taxon>
    </lineage>
</organism>
<name>A0A4R0Q1J4_9SPHI</name>
<evidence type="ECO:0000313" key="3">
    <source>
        <dbReference type="EMBL" id="TCD26517.1"/>
    </source>
</evidence>
<keyword evidence="1" id="KW-1133">Transmembrane helix</keyword>
<evidence type="ECO:0000259" key="2">
    <source>
        <dbReference type="Pfam" id="PF06580"/>
    </source>
</evidence>
<sequence>MNNWDKIKYDHGDLSDTRMISFIVDKRFRILRHSVLLLGMLIMIYFSNEINEFPGYYRFYRLVCVFGAIVIMCYLNMNILVPLFFFRGKYLIYILLLIILVISCLSLVSHIFDILAQTKDWKGNWREANEERKFYEGTIVVIPIILVTTMIKLFQRWVRDRNSIAELKNITLKMELNELKNQINPHFLFNMLNGIKSLIRTDPEKAGVVILKLSEFLRYQLYENNEAHTILGAEIHFLTNFLELEKLRRDNFSVEIQSKTDPSVLNSVFLPPNLFTTFVENAVKHSVDVSGGKSQVRVGIEVVGKNLTFTCSNSRDPNYRPQDEKNSGLGLANVKRRLELLYADHYTLDLQSGNLEYVVILKIEV</sequence>
<keyword evidence="1" id="KW-0812">Transmembrane</keyword>
<dbReference type="InterPro" id="IPR036890">
    <property type="entry name" value="HATPase_C_sf"/>
</dbReference>
<feature type="domain" description="Signal transduction histidine kinase internal region" evidence="2">
    <location>
        <begin position="174"/>
        <end position="250"/>
    </location>
</feature>
<dbReference type="Proteomes" id="UP000293925">
    <property type="component" value="Unassembled WGS sequence"/>
</dbReference>
<feature type="transmembrane region" description="Helical" evidence="1">
    <location>
        <begin position="134"/>
        <end position="154"/>
    </location>
</feature>
<reference evidence="3 4" key="1">
    <citation type="submission" date="2019-02" db="EMBL/GenBank/DDBJ databases">
        <title>Pedobacter sp. RP-3-21 sp. nov., isolated from Arctic soil.</title>
        <authorList>
            <person name="Dahal R.H."/>
        </authorList>
    </citation>
    <scope>NUCLEOTIDE SEQUENCE [LARGE SCALE GENOMIC DNA]</scope>
    <source>
        <strain evidence="3 4">RP-3-21</strain>
    </source>
</reference>
<dbReference type="PANTHER" id="PTHR34220">
    <property type="entry name" value="SENSOR HISTIDINE KINASE YPDA"/>
    <property type="match status" value="1"/>
</dbReference>
<dbReference type="GO" id="GO:0016020">
    <property type="term" value="C:membrane"/>
    <property type="evidence" value="ECO:0007669"/>
    <property type="project" value="InterPro"/>
</dbReference>
<feature type="transmembrane region" description="Helical" evidence="1">
    <location>
        <begin position="59"/>
        <end position="85"/>
    </location>
</feature>
<proteinExistence type="predicted"/>
<evidence type="ECO:0000313" key="4">
    <source>
        <dbReference type="Proteomes" id="UP000293925"/>
    </source>
</evidence>
<keyword evidence="3" id="KW-0808">Transferase</keyword>